<dbReference type="InterPro" id="IPR000184">
    <property type="entry name" value="Bac_surfAg_D15"/>
</dbReference>
<dbReference type="Pfam" id="PF01103">
    <property type="entry name" value="Omp85"/>
    <property type="match status" value="1"/>
</dbReference>
<evidence type="ECO:0000256" key="1">
    <source>
        <dbReference type="ARBA" id="ARBA00004370"/>
    </source>
</evidence>
<name>A0ABS9KTQ2_9BACT</name>
<evidence type="ECO:0000313" key="8">
    <source>
        <dbReference type="EMBL" id="MCG2615686.1"/>
    </source>
</evidence>
<reference evidence="8" key="1">
    <citation type="submission" date="2022-01" db="EMBL/GenBank/DDBJ databases">
        <authorList>
            <person name="Jo J.-H."/>
            <person name="Im W.-T."/>
        </authorList>
    </citation>
    <scope>NUCLEOTIDE SEQUENCE</scope>
    <source>
        <strain evidence="8">NA20</strain>
    </source>
</reference>
<evidence type="ECO:0000256" key="6">
    <source>
        <dbReference type="SAM" id="Phobius"/>
    </source>
</evidence>
<dbReference type="EMBL" id="JAKLTR010000009">
    <property type="protein sequence ID" value="MCG2615686.1"/>
    <property type="molecule type" value="Genomic_DNA"/>
</dbReference>
<keyword evidence="3" id="KW-0732">Signal</keyword>
<organism evidence="8 9">
    <name type="scientific">Terrimonas ginsenosidimutans</name>
    <dbReference type="NCBI Taxonomy" id="2908004"/>
    <lineage>
        <taxon>Bacteria</taxon>
        <taxon>Pseudomonadati</taxon>
        <taxon>Bacteroidota</taxon>
        <taxon>Chitinophagia</taxon>
        <taxon>Chitinophagales</taxon>
        <taxon>Chitinophagaceae</taxon>
        <taxon>Terrimonas</taxon>
    </lineage>
</organism>
<gene>
    <name evidence="8" type="ORF">LZZ85_15405</name>
</gene>
<evidence type="ECO:0000256" key="4">
    <source>
        <dbReference type="ARBA" id="ARBA00023136"/>
    </source>
</evidence>
<evidence type="ECO:0000256" key="5">
    <source>
        <dbReference type="ARBA" id="ARBA00023237"/>
    </source>
</evidence>
<sequence>MLSGKPTTHINLVKVILTGCLLAFFASCTVVKHYPTDKPFVYKTNINLIGNFSKIEKQALTASLADQLDDSMQARRLDKLLWSTLKNPPVYDSINADNSIIFMRALLNSQGYFSDSIYYTHKIDLAKDGQQRTTVDFYVRPGKLVKLDSISYNMRHTDLQYLSDSTRGQAYIKKGDAFAKAPISAEFDRLTDLYRNMGYFRFSRDEMVGIWDTLDVALLTPTLDPFEQLEILQKLQARRNNPTANLEIRLKSLDSAKLVKYYIGNVTLYPDYTPDTVGITPTIEEVGGGPGKAPIRVIQHHGRFKAKIFPPNVYLPTDSLYRLRRYARTINRFNSLGTWRMVSIDQLPRKGTDTIDFVIRLSPAKKYSFNTNLEGSINQNAFSGNIFGIGVNVGLQNRNFAKAANLASSNLRYGIELGNASSLGQFIQTQQIAFSHSIRMPRAIPNFGFIPENLRDNFSTVFNFNAANTERRFLYNLTTLNGSWGYEFQRRKMLISLKLPNIEYSSLIRRDSLDTLIKYNPSLRNIFTDGFISSVIGSFTMSGGTTNRLSVFRANVEESGLLTGMIRNSFLDKQLYRFLKLDAEFAYLMRFPKTSLAFRLFAGAGHEFNSTRNPDKRYNLPFFKQYFAGGPNSMRAWSLRRLGPGSNIKSFQGVGSTPDRYGDIQLEGNVEFRFPLGTPFNIKLNGAVFTDIGNVWYMKSAPDREANEVFKLGRLWTDLAVGSGAGLRVDFNFLVIRLDYAYKVKDPSPAPADAAVQNKWFGYKFSRGDQFQLGINYPFIF</sequence>
<evidence type="ECO:0000313" key="9">
    <source>
        <dbReference type="Proteomes" id="UP001165367"/>
    </source>
</evidence>
<keyword evidence="2 6" id="KW-0812">Transmembrane</keyword>
<comment type="subcellular location">
    <subcellularLocation>
        <location evidence="1">Membrane</location>
    </subcellularLocation>
</comment>
<keyword evidence="6" id="KW-1133">Transmembrane helix</keyword>
<dbReference type="RefSeq" id="WP_237873727.1">
    <property type="nucleotide sequence ID" value="NZ_JAKLTR010000009.1"/>
</dbReference>
<evidence type="ECO:0000259" key="7">
    <source>
        <dbReference type="Pfam" id="PF01103"/>
    </source>
</evidence>
<protein>
    <submittedName>
        <fullName evidence="8">BamA/TamA family outer membrane protein</fullName>
    </submittedName>
</protein>
<evidence type="ECO:0000256" key="3">
    <source>
        <dbReference type="ARBA" id="ARBA00022729"/>
    </source>
</evidence>
<dbReference type="PROSITE" id="PS51257">
    <property type="entry name" value="PROKAR_LIPOPROTEIN"/>
    <property type="match status" value="1"/>
</dbReference>
<dbReference type="PANTHER" id="PTHR12815:SF47">
    <property type="entry name" value="TRANSLOCATION AND ASSEMBLY MODULE SUBUNIT TAMA"/>
    <property type="match status" value="1"/>
</dbReference>
<keyword evidence="4 6" id="KW-0472">Membrane</keyword>
<feature type="domain" description="Bacterial surface antigen (D15)" evidence="7">
    <location>
        <begin position="547"/>
        <end position="774"/>
    </location>
</feature>
<proteinExistence type="predicted"/>
<dbReference type="InterPro" id="IPR039910">
    <property type="entry name" value="D15-like"/>
</dbReference>
<dbReference type="PANTHER" id="PTHR12815">
    <property type="entry name" value="SORTING AND ASSEMBLY MACHINERY SAMM50 PROTEIN FAMILY MEMBER"/>
    <property type="match status" value="1"/>
</dbReference>
<comment type="caution">
    <text evidence="8">The sequence shown here is derived from an EMBL/GenBank/DDBJ whole genome shotgun (WGS) entry which is preliminary data.</text>
</comment>
<accession>A0ABS9KTQ2</accession>
<evidence type="ECO:0000256" key="2">
    <source>
        <dbReference type="ARBA" id="ARBA00022692"/>
    </source>
</evidence>
<feature type="transmembrane region" description="Helical" evidence="6">
    <location>
        <begin position="12"/>
        <end position="34"/>
    </location>
</feature>
<dbReference type="Gene3D" id="2.40.160.50">
    <property type="entry name" value="membrane protein fhac: a member of the omp85/tpsb transporter family"/>
    <property type="match status" value="1"/>
</dbReference>
<keyword evidence="5" id="KW-0998">Cell outer membrane</keyword>
<dbReference type="Proteomes" id="UP001165367">
    <property type="component" value="Unassembled WGS sequence"/>
</dbReference>
<keyword evidence="9" id="KW-1185">Reference proteome</keyword>